<feature type="region of interest" description="Disordered" evidence="3">
    <location>
        <begin position="765"/>
        <end position="809"/>
    </location>
</feature>
<feature type="compositionally biased region" description="Polar residues" evidence="3">
    <location>
        <begin position="765"/>
        <end position="776"/>
    </location>
</feature>
<evidence type="ECO:0000256" key="3">
    <source>
        <dbReference type="SAM" id="MobiDB-lite"/>
    </source>
</evidence>
<evidence type="ECO:0000256" key="2">
    <source>
        <dbReference type="ARBA" id="ARBA00022840"/>
    </source>
</evidence>
<gene>
    <name evidence="5" type="ORF">H6G14_30120</name>
</gene>
<name>A0ABR8BMZ0_9NOSO</name>
<feature type="compositionally biased region" description="Polar residues" evidence="3">
    <location>
        <begin position="783"/>
        <end position="809"/>
    </location>
</feature>
<keyword evidence="1" id="KW-0547">Nucleotide-binding</keyword>
<dbReference type="Gene3D" id="3.40.1360.10">
    <property type="match status" value="1"/>
</dbReference>
<dbReference type="Pfam" id="PF08706">
    <property type="entry name" value="D5_N"/>
    <property type="match status" value="1"/>
</dbReference>
<dbReference type="InterPro" id="IPR027417">
    <property type="entry name" value="P-loop_NTPase"/>
</dbReference>
<sequence length="906" mass="101806">MHTTQTNTTLTANRLTDRHYKECVTKRGLCPEWIAVNCRSMDIKEASERLGYTAKSAGIWLEGVNGFGQYRPNKPWKSLDEKKAPKYRTATQEEYDAMLPRHPDNPLYWQDLEALKALCYQINGHPCLVLTEGLFKAIAGCSHGLPTVGLAGVEQGLTPAASDPQGKRYLVDTLELLARAKFGWIIAFDADEHAQTNKNVVAAQRKLAYQLAKFKVPVYIATGNWSAAEGKGMDDYIQANGDDAFRDKILAKAVNFEIWERQFQEDDADNKTLSESSFAAQIAEDYRARLAWHVANKAWYWYEAENRRGVWGEIPVEEAMSIVLTELETRTRHFSSKFVNGVLTLLKAKLRVNHWEVRKGFICLQDCVLDVNTLKEYPHEPGYRMLSQLPFKWADRNVGCEPVKEWLLEACEGKADWVQVIRAGINATVTERGGELQRFMELVGAGGTGKGTLLRLVQALLGRENYAITELKQLEQNRFETAALYGKKAVFITDSERYTGDVSTLKKLTGDDELRHEKKGIQQTGSFRFSGMVWIAANEIIQSSDYTNALSRRRLSMPFERVVPQNERRPLEKEFQPYLPGVLQWVLEMPALDVAAYVGDTNKLVPSLGSFSTEVLLSTNPLADWANDCLYYDPNAQTQIGDNGQSPELFLYPNYCEWAQRNSHGIMTKQRFSAILLNLLKSQLNINAAKVRNKKGRFITKIAIRQSGQDFPLLISEKDADPDADFNKSHANPVLTPMLTESIDSADFQSGADLLADSNASDTTNQHYLMNTTSSDNQEDKSAQSAQSAPARVSGSTTDSTTQKQVSTKQRMIETWDNKSALGEIVLSLDSAELQRIAQEFNPEQVQYIKDAANSVWRLGANSLADYNGELVYIWECGQSNDVRIGTKQKAGAKVRRAHLRPWLGI</sequence>
<evidence type="ECO:0000313" key="6">
    <source>
        <dbReference type="Proteomes" id="UP000621307"/>
    </source>
</evidence>
<dbReference type="EMBL" id="JACJQL010000098">
    <property type="protein sequence ID" value="MBD2255467.1"/>
    <property type="molecule type" value="Genomic_DNA"/>
</dbReference>
<dbReference type="Proteomes" id="UP000621307">
    <property type="component" value="Unassembled WGS sequence"/>
</dbReference>
<reference evidence="5 6" key="1">
    <citation type="journal article" date="2020" name="ISME J.">
        <title>Comparative genomics reveals insights into cyanobacterial evolution and habitat adaptation.</title>
        <authorList>
            <person name="Chen M.Y."/>
            <person name="Teng W.K."/>
            <person name="Zhao L."/>
            <person name="Hu C.X."/>
            <person name="Zhou Y.K."/>
            <person name="Han B.P."/>
            <person name="Song L.R."/>
            <person name="Shu W.S."/>
        </authorList>
    </citation>
    <scope>NUCLEOTIDE SEQUENCE [LARGE SCALE GENOMIC DNA]</scope>
    <source>
        <strain evidence="5 6">FACHB-3921</strain>
    </source>
</reference>
<evidence type="ECO:0000313" key="5">
    <source>
        <dbReference type="EMBL" id="MBD2255467.1"/>
    </source>
</evidence>
<keyword evidence="2" id="KW-0067">ATP-binding</keyword>
<dbReference type="RefSeq" id="WP_190572374.1">
    <property type="nucleotide sequence ID" value="NZ_JACJQL010000098.1"/>
</dbReference>
<dbReference type="Pfam" id="PF19263">
    <property type="entry name" value="DUF5906"/>
    <property type="match status" value="1"/>
</dbReference>
<feature type="domain" description="SF3 helicase" evidence="4">
    <location>
        <begin position="416"/>
        <end position="572"/>
    </location>
</feature>
<accession>A0ABR8BMZ0</accession>
<proteinExistence type="predicted"/>
<dbReference type="InterPro" id="IPR014015">
    <property type="entry name" value="Helicase_SF3_DNA-vir"/>
</dbReference>
<dbReference type="InterPro" id="IPR024385">
    <property type="entry name" value="DUF3854"/>
</dbReference>
<protein>
    <submittedName>
        <fullName evidence="5">DUF3854 domain-containing protein</fullName>
    </submittedName>
</protein>
<keyword evidence="6" id="KW-1185">Reference proteome</keyword>
<evidence type="ECO:0000259" key="4">
    <source>
        <dbReference type="PROSITE" id="PS51206"/>
    </source>
</evidence>
<dbReference type="Pfam" id="PF12965">
    <property type="entry name" value="DUF3854"/>
    <property type="match status" value="1"/>
</dbReference>
<dbReference type="SUPFAM" id="SSF52540">
    <property type="entry name" value="P-loop containing nucleoside triphosphate hydrolases"/>
    <property type="match status" value="1"/>
</dbReference>
<dbReference type="InterPro" id="IPR014818">
    <property type="entry name" value="Phage/plasmid_primase_P4_C"/>
</dbReference>
<dbReference type="InterPro" id="IPR045455">
    <property type="entry name" value="NrS-1_pol-like_helicase"/>
</dbReference>
<organism evidence="5 6">
    <name type="scientific">Nostoc parmelioides FACHB-3921</name>
    <dbReference type="NCBI Taxonomy" id="2692909"/>
    <lineage>
        <taxon>Bacteria</taxon>
        <taxon>Bacillati</taxon>
        <taxon>Cyanobacteriota</taxon>
        <taxon>Cyanophyceae</taxon>
        <taxon>Nostocales</taxon>
        <taxon>Nostocaceae</taxon>
        <taxon>Nostoc</taxon>
    </lineage>
</organism>
<dbReference type="Gene3D" id="3.40.50.300">
    <property type="entry name" value="P-loop containing nucleotide triphosphate hydrolases"/>
    <property type="match status" value="1"/>
</dbReference>
<evidence type="ECO:0000256" key="1">
    <source>
        <dbReference type="ARBA" id="ARBA00022741"/>
    </source>
</evidence>
<comment type="caution">
    <text evidence="5">The sequence shown here is derived from an EMBL/GenBank/DDBJ whole genome shotgun (WGS) entry which is preliminary data.</text>
</comment>
<dbReference type="PROSITE" id="PS51206">
    <property type="entry name" value="SF3_HELICASE_1"/>
    <property type="match status" value="1"/>
</dbReference>